<dbReference type="EMBL" id="AMYB01000006">
    <property type="protein sequence ID" value="OAD01406.1"/>
    <property type="molecule type" value="Genomic_DNA"/>
</dbReference>
<dbReference type="Proteomes" id="UP000077051">
    <property type="component" value="Unassembled WGS sequence"/>
</dbReference>
<organism evidence="1 2">
    <name type="scientific">Mucor lusitanicus CBS 277.49</name>
    <dbReference type="NCBI Taxonomy" id="747725"/>
    <lineage>
        <taxon>Eukaryota</taxon>
        <taxon>Fungi</taxon>
        <taxon>Fungi incertae sedis</taxon>
        <taxon>Mucoromycota</taxon>
        <taxon>Mucoromycotina</taxon>
        <taxon>Mucoromycetes</taxon>
        <taxon>Mucorales</taxon>
        <taxon>Mucorineae</taxon>
        <taxon>Mucoraceae</taxon>
        <taxon>Mucor</taxon>
    </lineage>
</organism>
<name>A0A168JNA9_MUCCL</name>
<reference evidence="1 2" key="1">
    <citation type="submission" date="2015-06" db="EMBL/GenBank/DDBJ databases">
        <title>Expansion of signal transduction pathways in fungi by whole-genome duplication.</title>
        <authorList>
            <consortium name="DOE Joint Genome Institute"/>
            <person name="Corrochano L.M."/>
            <person name="Kuo A."/>
            <person name="Marcet-Houben M."/>
            <person name="Polaino S."/>
            <person name="Salamov A."/>
            <person name="Villalobos J.M."/>
            <person name="Alvarez M.I."/>
            <person name="Avalos J."/>
            <person name="Benito E.P."/>
            <person name="Benoit I."/>
            <person name="Burger G."/>
            <person name="Camino L.P."/>
            <person name="Canovas D."/>
            <person name="Cerda-Olmedo E."/>
            <person name="Cheng J.-F."/>
            <person name="Dominguez A."/>
            <person name="Elias M."/>
            <person name="Eslava A.P."/>
            <person name="Glaser F."/>
            <person name="Grimwood J."/>
            <person name="Gutierrez G."/>
            <person name="Heitman J."/>
            <person name="Henrissat B."/>
            <person name="Iturriaga E.A."/>
            <person name="Lang B.F."/>
            <person name="Lavin J.L."/>
            <person name="Lee S."/>
            <person name="Li W."/>
            <person name="Lindquist E."/>
            <person name="Lopez-Garcia S."/>
            <person name="Luque E.M."/>
            <person name="Marcos A.T."/>
            <person name="Martin J."/>
            <person name="Mccluskey K."/>
            <person name="Medina H.R."/>
            <person name="Miralles-Duran A."/>
            <person name="Miyazaki A."/>
            <person name="Munoz-Torres E."/>
            <person name="Oguiza J.A."/>
            <person name="Ohm R."/>
            <person name="Olmedo M."/>
            <person name="Orejas M."/>
            <person name="Ortiz-Castellanos L."/>
            <person name="Pisabarro A.G."/>
            <person name="Rodriguez-Romero J."/>
            <person name="Ruiz-Herrera J."/>
            <person name="Ruiz-Vazquez R."/>
            <person name="Sanz C."/>
            <person name="Schackwitz W."/>
            <person name="Schmutz J."/>
            <person name="Shahriari M."/>
            <person name="Shelest E."/>
            <person name="Silva-Franco F."/>
            <person name="Soanes D."/>
            <person name="Syed K."/>
            <person name="Tagua V.G."/>
            <person name="Talbot N.J."/>
            <person name="Thon M."/>
            <person name="De Vries R.P."/>
            <person name="Wiebenga A."/>
            <person name="Yadav J.S."/>
            <person name="Braun E.L."/>
            <person name="Baker S."/>
            <person name="Garre V."/>
            <person name="Horwitz B."/>
            <person name="Torres-Martinez S."/>
            <person name="Idnurm A."/>
            <person name="Herrera-Estrella A."/>
            <person name="Gabaldon T."/>
            <person name="Grigoriev I.V."/>
        </authorList>
    </citation>
    <scope>NUCLEOTIDE SEQUENCE [LARGE SCALE GENOMIC DNA]</scope>
    <source>
        <strain evidence="1 2">CBS 277.49</strain>
    </source>
</reference>
<gene>
    <name evidence="1" type="ORF">MUCCIDRAFT_112851</name>
</gene>
<dbReference type="VEuPathDB" id="FungiDB:MUCCIDRAFT_112851"/>
<comment type="caution">
    <text evidence="1">The sequence shown here is derived from an EMBL/GenBank/DDBJ whole genome shotgun (WGS) entry which is preliminary data.</text>
</comment>
<evidence type="ECO:0000313" key="1">
    <source>
        <dbReference type="EMBL" id="OAD01406.1"/>
    </source>
</evidence>
<evidence type="ECO:0000313" key="2">
    <source>
        <dbReference type="Proteomes" id="UP000077051"/>
    </source>
</evidence>
<accession>A0A168JNA9</accession>
<sequence length="56" mass="6400">MINICLRIDSKNSEMYYPLADDGFGIVKYFEPLILTSCLYGYRAFNNKSPAWTGQA</sequence>
<dbReference type="AlphaFoldDB" id="A0A168JNA9"/>
<proteinExistence type="predicted"/>
<protein>
    <submittedName>
        <fullName evidence="1">Uncharacterized protein</fullName>
    </submittedName>
</protein>
<keyword evidence="2" id="KW-1185">Reference proteome</keyword>